<evidence type="ECO:0000256" key="1">
    <source>
        <dbReference type="ARBA" id="ARBA00022603"/>
    </source>
</evidence>
<dbReference type="OrthoDB" id="5289726at2"/>
<name>A0A1I2LBR5_9ACTN</name>
<keyword evidence="5" id="KW-1185">Reference proteome</keyword>
<dbReference type="Gene3D" id="3.40.50.150">
    <property type="entry name" value="Vaccinia Virus protein VP39"/>
    <property type="match status" value="1"/>
</dbReference>
<reference evidence="5" key="1">
    <citation type="submission" date="2016-10" db="EMBL/GenBank/DDBJ databases">
        <authorList>
            <person name="Varghese N."/>
            <person name="Submissions S."/>
        </authorList>
    </citation>
    <scope>NUCLEOTIDE SEQUENCE [LARGE SCALE GENOMIC DNA]</scope>
    <source>
        <strain evidence="5">CGMCC 4.3510</strain>
    </source>
</reference>
<dbReference type="InterPro" id="IPR019257">
    <property type="entry name" value="MeTrfase_dom"/>
</dbReference>
<gene>
    <name evidence="4" type="ORF">SAMN05216251_1275</name>
</gene>
<evidence type="ECO:0000313" key="5">
    <source>
        <dbReference type="Proteomes" id="UP000199323"/>
    </source>
</evidence>
<evidence type="ECO:0000259" key="3">
    <source>
        <dbReference type="Pfam" id="PF10017"/>
    </source>
</evidence>
<dbReference type="InterPro" id="IPR029063">
    <property type="entry name" value="SAM-dependent_MTases_sf"/>
</dbReference>
<dbReference type="InterPro" id="IPR035094">
    <property type="entry name" value="EgtD"/>
</dbReference>
<dbReference type="Pfam" id="PF10017">
    <property type="entry name" value="Methyltransf_33"/>
    <property type="match status" value="1"/>
</dbReference>
<evidence type="ECO:0000256" key="2">
    <source>
        <dbReference type="ARBA" id="ARBA00022679"/>
    </source>
</evidence>
<dbReference type="EMBL" id="FONG01000027">
    <property type="protein sequence ID" value="SFF74516.1"/>
    <property type="molecule type" value="Genomic_DNA"/>
</dbReference>
<keyword evidence="1 4" id="KW-0489">Methyltransferase</keyword>
<dbReference type="RefSeq" id="WP_093717184.1">
    <property type="nucleotide sequence ID" value="NZ_FONG01000027.1"/>
</dbReference>
<dbReference type="Proteomes" id="UP000199323">
    <property type="component" value="Unassembled WGS sequence"/>
</dbReference>
<dbReference type="STRING" id="380248.SAMN05216251_1275"/>
<proteinExistence type="predicted"/>
<keyword evidence="2 4" id="KW-0808">Transferase</keyword>
<dbReference type="PIRSF" id="PIRSF018005">
    <property type="entry name" value="UCP018005"/>
    <property type="match status" value="1"/>
</dbReference>
<evidence type="ECO:0000313" key="4">
    <source>
        <dbReference type="EMBL" id="SFF74516.1"/>
    </source>
</evidence>
<accession>A0A1I2LBR5</accession>
<dbReference type="InterPro" id="IPR017804">
    <property type="entry name" value="MeTrfase_EgtD-like"/>
</dbReference>
<dbReference type="GO" id="GO:0008168">
    <property type="term" value="F:methyltransferase activity"/>
    <property type="evidence" value="ECO:0007669"/>
    <property type="project" value="UniProtKB-KW"/>
</dbReference>
<dbReference type="GO" id="GO:0032259">
    <property type="term" value="P:methylation"/>
    <property type="evidence" value="ECO:0007669"/>
    <property type="project" value="UniProtKB-KW"/>
</dbReference>
<dbReference type="PANTHER" id="PTHR43397:SF1">
    <property type="entry name" value="ERGOTHIONEINE BIOSYNTHESIS PROTEIN 1"/>
    <property type="match status" value="1"/>
</dbReference>
<dbReference type="SUPFAM" id="SSF53335">
    <property type="entry name" value="S-adenosyl-L-methionine-dependent methyltransferases"/>
    <property type="match status" value="1"/>
</dbReference>
<feature type="domain" description="Histidine-specific methyltransferase SAM-dependent" evidence="3">
    <location>
        <begin position="21"/>
        <end position="321"/>
    </location>
</feature>
<dbReference type="InterPro" id="IPR051128">
    <property type="entry name" value="EgtD_Methyltrsf_superfamily"/>
</dbReference>
<protein>
    <submittedName>
        <fullName evidence="4">L-histidine Nalpha-methyltransferase</fullName>
    </submittedName>
</protein>
<dbReference type="PANTHER" id="PTHR43397">
    <property type="entry name" value="ERGOTHIONEINE BIOSYNTHESIS PROTEIN 1"/>
    <property type="match status" value="1"/>
</dbReference>
<organism evidence="4 5">
    <name type="scientific">Actinacidiphila alni</name>
    <dbReference type="NCBI Taxonomy" id="380248"/>
    <lineage>
        <taxon>Bacteria</taxon>
        <taxon>Bacillati</taxon>
        <taxon>Actinomycetota</taxon>
        <taxon>Actinomycetes</taxon>
        <taxon>Kitasatosporales</taxon>
        <taxon>Streptomycetaceae</taxon>
        <taxon>Actinacidiphila</taxon>
    </lineage>
</organism>
<dbReference type="NCBIfam" id="TIGR03438">
    <property type="entry name" value="egtD_ergothio"/>
    <property type="match status" value="1"/>
</dbReference>
<sequence>MPSRFSLDNRLPADYVTNALRADATAGFRAAPYEMPSKWLYDKRGSDLFELITRLPEYYPTLAEREIISRRSSEIASYSRAATLVELGSGYSRKTRLLLDALTARGSLLRYAPLDISSSALAEAGAAIRADYPEITVSATVADYESGLDLDAVPGPRLLAFLGSTLGNYDAGQRRAFYRTLSFALGPDDVLLLGVDLVKDPTVLVRAYDDAKGVTAQFNKNLLYVLNRELGADFDPDGFDHVAHWNPADERIEMRLRARTRQAVEIPGIGLTAQFAAGQDLRTEISCKFRPELLADELAESGFAVSHWWTDQDERCALLMASPN</sequence>
<dbReference type="AlphaFoldDB" id="A0A1I2LBR5"/>